<keyword evidence="3" id="KW-1185">Reference proteome</keyword>
<dbReference type="Proteomes" id="UP000298327">
    <property type="component" value="Unassembled WGS sequence"/>
</dbReference>
<feature type="region of interest" description="Disordered" evidence="1">
    <location>
        <begin position="1"/>
        <end position="22"/>
    </location>
</feature>
<reference evidence="2 3" key="1">
    <citation type="submission" date="2019-02" db="EMBL/GenBank/DDBJ databases">
        <title>Genome sequencing of the rare red list fungi Dentipellis fragilis.</title>
        <authorList>
            <person name="Buettner E."/>
            <person name="Kellner H."/>
        </authorList>
    </citation>
    <scope>NUCLEOTIDE SEQUENCE [LARGE SCALE GENOMIC DNA]</scope>
    <source>
        <strain evidence="2 3">DSM 105465</strain>
    </source>
</reference>
<name>A0A4Y9Z8G2_9AGAM</name>
<dbReference type="AlphaFoldDB" id="A0A4Y9Z8G2"/>
<evidence type="ECO:0000256" key="1">
    <source>
        <dbReference type="SAM" id="MobiDB-lite"/>
    </source>
</evidence>
<evidence type="ECO:0000313" key="3">
    <source>
        <dbReference type="Proteomes" id="UP000298327"/>
    </source>
</evidence>
<sequence>MGIGLSTASGSPPGMASEGPMSLTLSSLPHYAHGPAVVVSPPAALAAGSPSPTSSDSEVLLVARHRPWWHVFLLNLISPAADGRSRALEAH</sequence>
<evidence type="ECO:0000313" key="2">
    <source>
        <dbReference type="EMBL" id="TFY70724.1"/>
    </source>
</evidence>
<gene>
    <name evidence="2" type="ORF">EVG20_g2264</name>
</gene>
<proteinExistence type="predicted"/>
<feature type="compositionally biased region" description="Polar residues" evidence="1">
    <location>
        <begin position="1"/>
        <end position="10"/>
    </location>
</feature>
<accession>A0A4Y9Z8G2</accession>
<protein>
    <submittedName>
        <fullName evidence="2">Uncharacterized protein</fullName>
    </submittedName>
</protein>
<dbReference type="EMBL" id="SEOQ01000085">
    <property type="protein sequence ID" value="TFY70724.1"/>
    <property type="molecule type" value="Genomic_DNA"/>
</dbReference>
<comment type="caution">
    <text evidence="2">The sequence shown here is derived from an EMBL/GenBank/DDBJ whole genome shotgun (WGS) entry which is preliminary data.</text>
</comment>
<organism evidence="2 3">
    <name type="scientific">Dentipellis fragilis</name>
    <dbReference type="NCBI Taxonomy" id="205917"/>
    <lineage>
        <taxon>Eukaryota</taxon>
        <taxon>Fungi</taxon>
        <taxon>Dikarya</taxon>
        <taxon>Basidiomycota</taxon>
        <taxon>Agaricomycotina</taxon>
        <taxon>Agaricomycetes</taxon>
        <taxon>Russulales</taxon>
        <taxon>Hericiaceae</taxon>
        <taxon>Dentipellis</taxon>
    </lineage>
</organism>